<dbReference type="AlphaFoldDB" id="A0A6A6DIT0"/>
<proteinExistence type="predicted"/>
<evidence type="ECO:0000313" key="2">
    <source>
        <dbReference type="Proteomes" id="UP000800200"/>
    </source>
</evidence>
<keyword evidence="2" id="KW-1185">Reference proteome</keyword>
<accession>A0A6A6DIT0</accession>
<dbReference type="Proteomes" id="UP000800200">
    <property type="component" value="Unassembled WGS sequence"/>
</dbReference>
<protein>
    <submittedName>
        <fullName evidence="1">Uncharacterized protein</fullName>
    </submittedName>
</protein>
<dbReference type="EMBL" id="ML994672">
    <property type="protein sequence ID" value="KAF2178843.1"/>
    <property type="molecule type" value="Genomic_DNA"/>
</dbReference>
<dbReference type="OrthoDB" id="5386682at2759"/>
<reference evidence="1" key="1">
    <citation type="journal article" date="2020" name="Stud. Mycol.">
        <title>101 Dothideomycetes genomes: a test case for predicting lifestyles and emergence of pathogens.</title>
        <authorList>
            <person name="Haridas S."/>
            <person name="Albert R."/>
            <person name="Binder M."/>
            <person name="Bloem J."/>
            <person name="Labutti K."/>
            <person name="Salamov A."/>
            <person name="Andreopoulos B."/>
            <person name="Baker S."/>
            <person name="Barry K."/>
            <person name="Bills G."/>
            <person name="Bluhm B."/>
            <person name="Cannon C."/>
            <person name="Castanera R."/>
            <person name="Culley D."/>
            <person name="Daum C."/>
            <person name="Ezra D."/>
            <person name="Gonzalez J."/>
            <person name="Henrissat B."/>
            <person name="Kuo A."/>
            <person name="Liang C."/>
            <person name="Lipzen A."/>
            <person name="Lutzoni F."/>
            <person name="Magnuson J."/>
            <person name="Mondo S."/>
            <person name="Nolan M."/>
            <person name="Ohm R."/>
            <person name="Pangilinan J."/>
            <person name="Park H.-J."/>
            <person name="Ramirez L."/>
            <person name="Alfaro M."/>
            <person name="Sun H."/>
            <person name="Tritt A."/>
            <person name="Yoshinaga Y."/>
            <person name="Zwiers L.-H."/>
            <person name="Turgeon B."/>
            <person name="Goodwin S."/>
            <person name="Spatafora J."/>
            <person name="Crous P."/>
            <person name="Grigoriev I."/>
        </authorList>
    </citation>
    <scope>NUCLEOTIDE SEQUENCE</scope>
    <source>
        <strain evidence="1">CBS 207.26</strain>
    </source>
</reference>
<organism evidence="1 2">
    <name type="scientific">Zopfia rhizophila CBS 207.26</name>
    <dbReference type="NCBI Taxonomy" id="1314779"/>
    <lineage>
        <taxon>Eukaryota</taxon>
        <taxon>Fungi</taxon>
        <taxon>Dikarya</taxon>
        <taxon>Ascomycota</taxon>
        <taxon>Pezizomycotina</taxon>
        <taxon>Dothideomycetes</taxon>
        <taxon>Dothideomycetes incertae sedis</taxon>
        <taxon>Zopfiaceae</taxon>
        <taxon>Zopfia</taxon>
    </lineage>
</organism>
<evidence type="ECO:0000313" key="1">
    <source>
        <dbReference type="EMBL" id="KAF2178843.1"/>
    </source>
</evidence>
<gene>
    <name evidence="1" type="ORF">K469DRAFT_695165</name>
</gene>
<sequence>MTASWLSDNHGMNDFRPETFPEEIDYFNVYTMYDSDEDGLSLLQTLQQFRDFSATDARDKVYGLLNLINSDSQSLHVNYGKTVGKVYAVTALPIIQSSSKLKILAYVAHPLEYQAREGFNRFERSSSVASLLECQKGIVAVTTMARTLTPGLDKSDTLVMDIEEEGRLRYYSNDLGFIEPLYHETARKTQRHMDRFRRPFMTATVLDLNSTLEAYVAEIAHEELVENMRAGKIEEQEFSLK</sequence>
<name>A0A6A6DIT0_9PEZI</name>